<dbReference type="Pfam" id="PF01575">
    <property type="entry name" value="MaoC_dehydratas"/>
    <property type="match status" value="1"/>
</dbReference>
<dbReference type="InterPro" id="IPR029069">
    <property type="entry name" value="HotDog_dom_sf"/>
</dbReference>
<dbReference type="RefSeq" id="WP_072345311.1">
    <property type="nucleotide sequence ID" value="NZ_FPKU01000003.1"/>
</dbReference>
<dbReference type="EMBL" id="FPKU01000003">
    <property type="protein sequence ID" value="SFZ86028.1"/>
    <property type="molecule type" value="Genomic_DNA"/>
</dbReference>
<dbReference type="Proteomes" id="UP000183447">
    <property type="component" value="Unassembled WGS sequence"/>
</dbReference>
<evidence type="ECO:0000313" key="3">
    <source>
        <dbReference type="Proteomes" id="UP000183447"/>
    </source>
</evidence>
<organism evidence="2 3">
    <name type="scientific">Devosia enhydra</name>
    <dbReference type="NCBI Taxonomy" id="665118"/>
    <lineage>
        <taxon>Bacteria</taxon>
        <taxon>Pseudomonadati</taxon>
        <taxon>Pseudomonadota</taxon>
        <taxon>Alphaproteobacteria</taxon>
        <taxon>Hyphomicrobiales</taxon>
        <taxon>Devosiaceae</taxon>
        <taxon>Devosia</taxon>
    </lineage>
</organism>
<gene>
    <name evidence="2" type="ORF">SAMN02983003_3202</name>
</gene>
<dbReference type="AlphaFoldDB" id="A0A1K2I2N8"/>
<dbReference type="Gene3D" id="3.10.129.10">
    <property type="entry name" value="Hotdog Thioesterase"/>
    <property type="match status" value="2"/>
</dbReference>
<accession>A0A1K2I2N8</accession>
<evidence type="ECO:0000313" key="2">
    <source>
        <dbReference type="EMBL" id="SFZ86028.1"/>
    </source>
</evidence>
<reference evidence="2 3" key="1">
    <citation type="submission" date="2016-11" db="EMBL/GenBank/DDBJ databases">
        <authorList>
            <person name="Jaros S."/>
            <person name="Januszkiewicz K."/>
            <person name="Wedrychowicz H."/>
        </authorList>
    </citation>
    <scope>NUCLEOTIDE SEQUENCE [LARGE SCALE GENOMIC DNA]</scope>
    <source>
        <strain evidence="2 3">ATCC 23634</strain>
    </source>
</reference>
<dbReference type="SUPFAM" id="SSF54637">
    <property type="entry name" value="Thioesterase/thiol ester dehydrase-isomerase"/>
    <property type="match status" value="2"/>
</dbReference>
<dbReference type="OrthoDB" id="3669881at2"/>
<protein>
    <submittedName>
        <fullName evidence="2">MaoC like domain-containing protein</fullName>
    </submittedName>
</protein>
<evidence type="ECO:0000259" key="1">
    <source>
        <dbReference type="Pfam" id="PF01575"/>
    </source>
</evidence>
<sequence length="299" mass="32054">MTALKERRWEIMEVGETFGPVMVDVDNALLRGFAYSVDDFSPGHLLPGPDGVHRAHPVLLCREARDVIATHYDIASGGAGMHVKHECFFHGCPVVGSTYVITGRHTEKFIKRDKQYIVLEADVSDRDGRLLMRQRSTHIRALKPGVAKSVAPADAAPPPREGPVAAHADEAVEGALLKPLEKRLTQEHLTVFAGTSWNNIHNDPAIARQAGLAGTIASGLQTLAAVSELMGVYFGAGWTDHGHIAVAFTAPLLVDQPFAAGARILSRTDTRVTAEVWAETPAGLCVLAGQASAAHSIRS</sequence>
<feature type="domain" description="MaoC-like" evidence="1">
    <location>
        <begin position="176"/>
        <end position="257"/>
    </location>
</feature>
<dbReference type="InterPro" id="IPR002539">
    <property type="entry name" value="MaoC-like_dom"/>
</dbReference>
<name>A0A1K2I2N8_9HYPH</name>
<dbReference type="STRING" id="665118.SAMN02983003_3202"/>
<keyword evidence="3" id="KW-1185">Reference proteome</keyword>
<proteinExistence type="predicted"/>